<reference evidence="5 7" key="1">
    <citation type="journal article" date="2019" name="Nat. Med.">
        <title>A library of human gut bacterial isolates paired with longitudinal multiomics data enables mechanistic microbiome research.</title>
        <authorList>
            <person name="Poyet M."/>
            <person name="Groussin M."/>
            <person name="Gibbons S.M."/>
            <person name="Avila-Pacheco J."/>
            <person name="Jiang X."/>
            <person name="Kearney S.M."/>
            <person name="Perrotta A.R."/>
            <person name="Berdy B."/>
            <person name="Zhao S."/>
            <person name="Lieberman T.D."/>
            <person name="Swanson P.K."/>
            <person name="Smith M."/>
            <person name="Roesemann S."/>
            <person name="Alexander J.E."/>
            <person name="Rich S.A."/>
            <person name="Livny J."/>
            <person name="Vlamakis H."/>
            <person name="Clish C."/>
            <person name="Bullock K."/>
            <person name="Deik A."/>
            <person name="Scott J."/>
            <person name="Pierce K.A."/>
            <person name="Xavier R.J."/>
            <person name="Alm E.J."/>
        </authorList>
    </citation>
    <scope>NUCLEOTIDE SEQUENCE [LARGE SCALE GENOMIC DNA]</scope>
    <source>
        <strain evidence="5 7">BIOML-A2</strain>
    </source>
</reference>
<dbReference type="EMBL" id="CACRSP010000009">
    <property type="protein sequence ID" value="VYT14890.1"/>
    <property type="molecule type" value="Genomic_DNA"/>
</dbReference>
<keyword evidence="6" id="KW-0378">Hydrolase</keyword>
<proteinExistence type="predicted"/>
<dbReference type="RefSeq" id="WP_065468447.1">
    <property type="nucleotide sequence ID" value="NZ_BCYE01000022.1"/>
</dbReference>
<reference evidence="6" key="2">
    <citation type="submission" date="2019-11" db="EMBL/GenBank/DDBJ databases">
        <authorList>
            <person name="Feng L."/>
        </authorList>
    </citation>
    <scope>NUCLEOTIDE SEQUENCE</scope>
    <source>
        <strain evidence="6">BdentiumLFYP24</strain>
    </source>
</reference>
<dbReference type="InterPro" id="IPR049046">
    <property type="entry name" value="Beta-AFase-like_GH127_middle"/>
</dbReference>
<gene>
    <name evidence="6" type="primary">hypBA1_1</name>
    <name evidence="6" type="ORF">BDLFYP24_00281</name>
    <name evidence="5" type="ORF">GBB04_04150</name>
</gene>
<sequence length="667" mass="75474">MKTKLFSTRPNVEITSEFWCRYRNLIVDKVLPYQWAVMSDEQDAKLPDDPSSGNSFDGNEGHTLRNLRIAAGLEKGHHTGYQFQDSDLYKWLEAVAYALRYREDSHLRELADDLIDLISQAQEPDGYLVSLFQIDYPQERFKRLRQSHELYTMGHYIEAAVAYWEATGSGKALDIARGMADCIDRAFGPQEGKIHGVDGHPEIEVALPRLYEATGEPRYLELASFFLHERGKDPNFLDQQFKEGLSPCEMLNESTFSHKYYQIDKPFTQQTTAEGHAVRVVYLCEGAAHVAHLADDEQLRAAAERLWTNIVDRRMYITGQVGSTHEGEAFTYDYDLPNDTMYGESCASVGMAMFARRMLDIEQKGEYADVLEKQLFNGAISGMSLDGSHFYYVNPLEADPALSAYNPDKKHVLTHRAEWFGCSCCPANIARLVASVDRYLYTVTDNTIYAHQFIANRASFGHGVSVVQDSDFPRSGHISWHVESSANTDFRFAIRIPDWAEDNYVLQINGISTAIPPRNGFITLEVPASCISMNVTLDLDMSVRAMQANENVRADADKVAFMRGPTVFCAEQVDNTNDLWKYRVTQEALRGGAVSQFDADLLGGVETICVPAVLDKNNNVKKLYYPVNHDDEADMESVSLRLIPYYAWANRENGQMLVWLRRGDKTT</sequence>
<dbReference type="Pfam" id="PF20736">
    <property type="entry name" value="Glyco_hydro127M"/>
    <property type="match status" value="1"/>
</dbReference>
<dbReference type="SUPFAM" id="SSF48208">
    <property type="entry name" value="Six-hairpin glycosidases"/>
    <property type="match status" value="1"/>
</dbReference>
<keyword evidence="6" id="KW-0326">Glycosidase</keyword>
<dbReference type="InterPro" id="IPR012341">
    <property type="entry name" value="6hp_glycosidase-like_sf"/>
</dbReference>
<evidence type="ECO:0000259" key="3">
    <source>
        <dbReference type="Pfam" id="PF20736"/>
    </source>
</evidence>
<dbReference type="InterPro" id="IPR049174">
    <property type="entry name" value="Beta-AFase-like"/>
</dbReference>
<evidence type="ECO:0000313" key="7">
    <source>
        <dbReference type="Proteomes" id="UP000429211"/>
    </source>
</evidence>
<evidence type="ECO:0000259" key="4">
    <source>
        <dbReference type="Pfam" id="PF20737"/>
    </source>
</evidence>
<dbReference type="AlphaFoldDB" id="A0A6N2UAU8"/>
<feature type="domain" description="Non-reducing end beta-L-arabinofuranosidase-like GH127 C-terminal" evidence="4">
    <location>
        <begin position="543"/>
        <end position="661"/>
    </location>
</feature>
<dbReference type="PANTHER" id="PTHR43465">
    <property type="entry name" value="DUF1680 DOMAIN PROTEIN (AFU_ORTHOLOGUE AFUA_1G08910)"/>
    <property type="match status" value="1"/>
</dbReference>
<dbReference type="GO" id="GO:0005975">
    <property type="term" value="P:carbohydrate metabolic process"/>
    <property type="evidence" value="ECO:0007669"/>
    <property type="project" value="InterPro"/>
</dbReference>
<dbReference type="PANTHER" id="PTHR43465:SF2">
    <property type="entry name" value="DUF1680 DOMAIN PROTEIN (AFU_ORTHOLOGUE AFUA_1G08910)"/>
    <property type="match status" value="1"/>
</dbReference>
<organism evidence="6">
    <name type="scientific">Bifidobacterium dentium</name>
    <dbReference type="NCBI Taxonomy" id="1689"/>
    <lineage>
        <taxon>Bacteria</taxon>
        <taxon>Bacillati</taxon>
        <taxon>Actinomycetota</taxon>
        <taxon>Actinomycetes</taxon>
        <taxon>Bifidobacteriales</taxon>
        <taxon>Bifidobacteriaceae</taxon>
        <taxon>Bifidobacterium</taxon>
    </lineage>
</organism>
<dbReference type="Proteomes" id="UP000429211">
    <property type="component" value="Unassembled WGS sequence"/>
</dbReference>
<accession>A0A6N2UAU8</accession>
<dbReference type="InterPro" id="IPR012878">
    <property type="entry name" value="Beta-AFase-like_GH127_cat"/>
</dbReference>
<protein>
    <submittedName>
        <fullName evidence="5">Glycoside hydrolase family 127 protein</fullName>
    </submittedName>
    <submittedName>
        <fullName evidence="6">Non-reducing end beta-L-arabinofuranosidase</fullName>
        <ecNumber evidence="6">3.2.1.185</ecNumber>
    </submittedName>
</protein>
<feature type="domain" description="Non-reducing end beta-L-arabinofuranosidase-like GH127 middle" evidence="3">
    <location>
        <begin position="447"/>
        <end position="541"/>
    </location>
</feature>
<evidence type="ECO:0000313" key="5">
    <source>
        <dbReference type="EMBL" id="KAB7461653.1"/>
    </source>
</evidence>
<dbReference type="Pfam" id="PF07944">
    <property type="entry name" value="Beta-AFase-like_GH127_cat"/>
    <property type="match status" value="1"/>
</dbReference>
<evidence type="ECO:0000256" key="1">
    <source>
        <dbReference type="SAM" id="MobiDB-lite"/>
    </source>
</evidence>
<feature type="region of interest" description="Disordered" evidence="1">
    <location>
        <begin position="42"/>
        <end position="61"/>
    </location>
</feature>
<dbReference type="EMBL" id="WDPD01000003">
    <property type="protein sequence ID" value="KAB7461653.1"/>
    <property type="molecule type" value="Genomic_DNA"/>
</dbReference>
<evidence type="ECO:0000313" key="6">
    <source>
        <dbReference type="EMBL" id="VYT14890.1"/>
    </source>
</evidence>
<dbReference type="Pfam" id="PF20737">
    <property type="entry name" value="Glyco_hydro127C"/>
    <property type="match status" value="1"/>
</dbReference>
<dbReference type="EC" id="3.2.1.185" evidence="6"/>
<dbReference type="GO" id="GO:0102478">
    <property type="term" value="F:beta-L-arabinofuranosidase activity"/>
    <property type="evidence" value="ECO:0007669"/>
    <property type="project" value="UniProtKB-EC"/>
</dbReference>
<dbReference type="InterPro" id="IPR049049">
    <property type="entry name" value="Beta-AFase-like_GH127_C"/>
</dbReference>
<dbReference type="Gene3D" id="1.50.10.10">
    <property type="match status" value="1"/>
</dbReference>
<name>A0A6N2UAU8_9BIFI</name>
<evidence type="ECO:0000259" key="2">
    <source>
        <dbReference type="Pfam" id="PF07944"/>
    </source>
</evidence>
<feature type="domain" description="Non-reducing end beta-L-arabinofuranosidase-like GH127 catalytic" evidence="2">
    <location>
        <begin position="11"/>
        <end position="437"/>
    </location>
</feature>
<dbReference type="InterPro" id="IPR008928">
    <property type="entry name" value="6-hairpin_glycosidase_sf"/>
</dbReference>